<dbReference type="PIRSF" id="PIRSF002825">
    <property type="entry name" value="CfbpA"/>
    <property type="match status" value="1"/>
</dbReference>
<dbReference type="PROSITE" id="PS51318">
    <property type="entry name" value="TAT"/>
    <property type="match status" value="1"/>
</dbReference>
<dbReference type="InterPro" id="IPR026045">
    <property type="entry name" value="Ferric-bd"/>
</dbReference>
<keyword evidence="2" id="KW-0813">Transport</keyword>
<comment type="caution">
    <text evidence="4">The sequence shown here is derived from an EMBL/GenBank/DDBJ whole genome shotgun (WGS) entry which is preliminary data.</text>
</comment>
<name>A0ABR9V1I4_9CHRO</name>
<dbReference type="Proteomes" id="UP000654604">
    <property type="component" value="Unassembled WGS sequence"/>
</dbReference>
<dbReference type="InterPro" id="IPR019546">
    <property type="entry name" value="TAT_signal_bac_arc"/>
</dbReference>
<dbReference type="Pfam" id="PF13416">
    <property type="entry name" value="SBP_bac_8"/>
    <property type="match status" value="1"/>
</dbReference>
<dbReference type="CDD" id="cd13542">
    <property type="entry name" value="PBP2_FutA1_ilke"/>
    <property type="match status" value="1"/>
</dbReference>
<gene>
    <name evidence="4" type="ORF">IQ215_03510</name>
</gene>
<evidence type="ECO:0000256" key="1">
    <source>
        <dbReference type="ARBA" id="ARBA00008520"/>
    </source>
</evidence>
<protein>
    <submittedName>
        <fullName evidence="4">Fe(3+) ABC transporter substrate-binding protein</fullName>
    </submittedName>
</protein>
<organism evidence="4 5">
    <name type="scientific">Cyanobacterium stanieri LEGE 03274</name>
    <dbReference type="NCBI Taxonomy" id="1828756"/>
    <lineage>
        <taxon>Bacteria</taxon>
        <taxon>Bacillati</taxon>
        <taxon>Cyanobacteriota</taxon>
        <taxon>Cyanophyceae</taxon>
        <taxon>Oscillatoriophycideae</taxon>
        <taxon>Chroococcales</taxon>
        <taxon>Geminocystaceae</taxon>
        <taxon>Cyanobacterium</taxon>
    </lineage>
</organism>
<dbReference type="NCBIfam" id="TIGR01409">
    <property type="entry name" value="TAT_signal_seq"/>
    <property type="match status" value="1"/>
</dbReference>
<dbReference type="PANTHER" id="PTHR30006">
    <property type="entry name" value="THIAMINE-BINDING PERIPLASMIC PROTEIN-RELATED"/>
    <property type="match status" value="1"/>
</dbReference>
<comment type="similarity">
    <text evidence="1">Belongs to the bacterial solute-binding protein 1 family.</text>
</comment>
<dbReference type="InterPro" id="IPR006311">
    <property type="entry name" value="TAT_signal"/>
</dbReference>
<reference evidence="4 5" key="1">
    <citation type="submission" date="2020-10" db="EMBL/GenBank/DDBJ databases">
        <authorList>
            <person name="Castelo-Branco R."/>
            <person name="Eusebio N."/>
            <person name="Adriana R."/>
            <person name="Vieira A."/>
            <person name="Brugerolle De Fraissinette N."/>
            <person name="Rezende De Castro R."/>
            <person name="Schneider M.P."/>
            <person name="Vasconcelos V."/>
            <person name="Leao P.N."/>
        </authorList>
    </citation>
    <scope>NUCLEOTIDE SEQUENCE [LARGE SCALE GENOMIC DNA]</scope>
    <source>
        <strain evidence="4 5">LEGE 03274</strain>
    </source>
</reference>
<accession>A0ABR9V1I4</accession>
<proteinExistence type="inferred from homology"/>
<keyword evidence="2" id="KW-0408">Iron</keyword>
<dbReference type="EMBL" id="JADEWC010000005">
    <property type="protein sequence ID" value="MBE9221755.1"/>
    <property type="molecule type" value="Genomic_DNA"/>
</dbReference>
<evidence type="ECO:0000256" key="3">
    <source>
        <dbReference type="ARBA" id="ARBA00022729"/>
    </source>
</evidence>
<dbReference type="SUPFAM" id="SSF53850">
    <property type="entry name" value="Periplasmic binding protein-like II"/>
    <property type="match status" value="1"/>
</dbReference>
<dbReference type="InterPro" id="IPR006059">
    <property type="entry name" value="SBP"/>
</dbReference>
<sequence length="352" mass="38734">MSNISRRKFLGASAAATLATVSLRELIQAGEASAQGQQINLYSSRHYNTDQRLYTDFERLTGIKVNLIEGNGDELFERIQSEGNNSPADIFMTVNAANLWRAQQAGLFSPVNSSTLRNLIPSYLRDPGNNWFAFSKRARVIIYNKENVNPNELSTYQDLTDTKWRNRLVMRSSSNIYNQSLTAGMIANYGADATENWCRGLVSNFLRPPQGNDRAQIETVASGVAHVTCANTYYLGSYRSSNDPNIRAVLDKIGVFFPDQDGPGTHINISGAGVLRNAPNRAGAIAFLEYLLSAPAQNYFALGNTEYPVVEGVAIDPLLRSFGTFKEDTSGVFRHGPNSAAAIRIMDRAGWA</sequence>
<keyword evidence="2" id="KW-0410">Iron transport</keyword>
<evidence type="ECO:0000313" key="4">
    <source>
        <dbReference type="EMBL" id="MBE9221755.1"/>
    </source>
</evidence>
<dbReference type="PANTHER" id="PTHR30006:SF15">
    <property type="entry name" value="IRON-UTILIZATION PERIPLASMIC PROTEIN"/>
    <property type="match status" value="1"/>
</dbReference>
<dbReference type="RefSeq" id="WP_193799940.1">
    <property type="nucleotide sequence ID" value="NZ_JADEWC010000005.1"/>
</dbReference>
<evidence type="ECO:0000256" key="2">
    <source>
        <dbReference type="ARBA" id="ARBA00022496"/>
    </source>
</evidence>
<keyword evidence="3" id="KW-0732">Signal</keyword>
<keyword evidence="5" id="KW-1185">Reference proteome</keyword>
<dbReference type="Gene3D" id="3.40.190.10">
    <property type="entry name" value="Periplasmic binding protein-like II"/>
    <property type="match status" value="2"/>
</dbReference>
<keyword evidence="2" id="KW-0406">Ion transport</keyword>
<evidence type="ECO:0000313" key="5">
    <source>
        <dbReference type="Proteomes" id="UP000654604"/>
    </source>
</evidence>